<name>A0A075AEX5_OPIVI</name>
<dbReference type="AlphaFoldDB" id="A0A075AEX5"/>
<protein>
    <submittedName>
        <fullName evidence="1">Uncharacterized protein</fullName>
    </submittedName>
</protein>
<dbReference type="RefSeq" id="XP_009169109.1">
    <property type="nucleotide sequence ID" value="XM_009170845.1"/>
</dbReference>
<dbReference type="KEGG" id="ovi:T265_05765"/>
<accession>A0A075AEX5</accession>
<keyword evidence="2" id="KW-1185">Reference proteome</keyword>
<dbReference type="OrthoDB" id="73653at2759"/>
<sequence>MIISYRGICFPQSAKAVIGLGFPKVTVSDFGMTSNELLLLKETTHKIAENSSTAHDRFRPTWGSSGRRSPRVSVNLMFYLNPNGTVRNTLICKLIWFCERFTWNPAESLVCDVSRQLNALNQAALCFSRYDIRYRDICIQCLATMPKGGMIARLLQGCTSLDRSSRDARTTYINTEGIQRTCKCHLLTCLLQCANIEGGYVDRLSRFESRLNRLTKLGRVEAAAECDAGRAKRSVLELGPAEKVFKVVRRT</sequence>
<dbReference type="Proteomes" id="UP000054324">
    <property type="component" value="Unassembled WGS sequence"/>
</dbReference>
<reference evidence="1 2" key="1">
    <citation type="submission" date="2013-11" db="EMBL/GenBank/DDBJ databases">
        <title>Opisthorchis viverrini - life in the bile duct.</title>
        <authorList>
            <person name="Young N.D."/>
            <person name="Nagarajan N."/>
            <person name="Lin S.J."/>
            <person name="Korhonen P.K."/>
            <person name="Jex A.R."/>
            <person name="Hall R.S."/>
            <person name="Safavi-Hemami H."/>
            <person name="Kaewkong W."/>
            <person name="Bertrand D."/>
            <person name="Gao S."/>
            <person name="Seet Q."/>
            <person name="Wongkham S."/>
            <person name="Teh B.T."/>
            <person name="Wongkham C."/>
            <person name="Intapan P.M."/>
            <person name="Maleewong W."/>
            <person name="Yang X."/>
            <person name="Hu M."/>
            <person name="Wang Z."/>
            <person name="Hofmann A."/>
            <person name="Sternberg P.W."/>
            <person name="Tan P."/>
            <person name="Wang J."/>
            <person name="Gasser R.B."/>
        </authorList>
    </citation>
    <scope>NUCLEOTIDE SEQUENCE [LARGE SCALE GENOMIC DNA]</scope>
</reference>
<dbReference type="CTD" id="20319947"/>
<dbReference type="EMBL" id="KL596730">
    <property type="protein sequence ID" value="KER27154.1"/>
    <property type="molecule type" value="Genomic_DNA"/>
</dbReference>
<gene>
    <name evidence="1" type="ORF">T265_05765</name>
</gene>
<evidence type="ECO:0000313" key="1">
    <source>
        <dbReference type="EMBL" id="KER27154.1"/>
    </source>
</evidence>
<evidence type="ECO:0000313" key="2">
    <source>
        <dbReference type="Proteomes" id="UP000054324"/>
    </source>
</evidence>
<organism evidence="1 2">
    <name type="scientific">Opisthorchis viverrini</name>
    <name type="common">Southeast Asian liver fluke</name>
    <dbReference type="NCBI Taxonomy" id="6198"/>
    <lineage>
        <taxon>Eukaryota</taxon>
        <taxon>Metazoa</taxon>
        <taxon>Spiralia</taxon>
        <taxon>Lophotrochozoa</taxon>
        <taxon>Platyhelminthes</taxon>
        <taxon>Trematoda</taxon>
        <taxon>Digenea</taxon>
        <taxon>Opisthorchiida</taxon>
        <taxon>Opisthorchiata</taxon>
        <taxon>Opisthorchiidae</taxon>
        <taxon>Opisthorchis</taxon>
    </lineage>
</organism>
<dbReference type="GeneID" id="20319947"/>
<proteinExistence type="predicted"/>